<dbReference type="Pfam" id="PF01522">
    <property type="entry name" value="Polysacc_deac_1"/>
    <property type="match status" value="1"/>
</dbReference>
<dbReference type="Proteomes" id="UP000782241">
    <property type="component" value="Unassembled WGS sequence"/>
</dbReference>
<dbReference type="GO" id="GO:0004497">
    <property type="term" value="F:monooxygenase activity"/>
    <property type="evidence" value="ECO:0007669"/>
    <property type="project" value="InterPro"/>
</dbReference>
<sequence>MGREIEFGGIRVQIAPVDDSSRGFQALDVRLHHSQTLGNIPRGVPDVPRRVKVLVSVDFDAVSGWMGTGQHSRNCLSDYSAGIFAGRVGVGRLLRVLDRVGISDRVTWFIPGHSMETFPTETKAIVDSGAEIALHGYCHEDCTQLNSQQQEDILDKCITLAESLTGKRPVGFRAPLYRIGHETINLLERKGFLYDTSLSGHDAQLYHLDTGFPLDVVDYSKPASTWMKPSPQPRQIPVVEIPANWYMEDMTPMQFLPNVTNSHGFVTAEAIEKMWKDRFNWLWNWGPDGSGPGDFVFPLVLHPDTSGMAHVAGTIEGMLQWLKGWGPQVEFVTYENTAREFLLEENLPIINMPVLLSVTSSVRGSVLLTLFTLVTALIFSLYRVIKNRHIPGPWPCRISHHYVSLFDLFRQRPQTVAKWHRQYGPFVQIAPGQVSVSDVVAMRELYGTSARNPKSDYFDNFIYHNARAIFAEKEHLGHRQKRGLISSFFQATSVYMPDIQQPLRDRVLTATMCIQDEINVSGDGVVNIFPITNHYAWDNTTSLIFGPRHCSHALQGDENDRDLLARLKNSELWGALKYNLPLIFNLLKLVMAVYTKSTKYFSAENDLDTWAMQRLRQTTSDTKVSQDERSIVQTIQDLRRNGRSLSDNYLESEVIDNLYAGQATVTVALTYAIYHLSRNPYWQSMVQKELDDLPRNSDGLPDWTLLSKTPILEACIRESYRLNPVASGRAERVLAKDSRYGDIFIPQNVS</sequence>
<name>A0A9P7H6Q0_9HYPO</name>
<gene>
    <name evidence="2" type="ORF">KAF25_002501</name>
</gene>
<dbReference type="GO" id="GO:0016705">
    <property type="term" value="F:oxidoreductase activity, acting on paired donors, with incorporation or reduction of molecular oxygen"/>
    <property type="evidence" value="ECO:0007669"/>
    <property type="project" value="InterPro"/>
</dbReference>
<feature type="domain" description="NodB homology" evidence="1">
    <location>
        <begin position="76"/>
        <end position="268"/>
    </location>
</feature>
<evidence type="ECO:0000313" key="3">
    <source>
        <dbReference type="Proteomes" id="UP000782241"/>
    </source>
</evidence>
<dbReference type="InterPro" id="IPR037950">
    <property type="entry name" value="PgdA-like"/>
</dbReference>
<protein>
    <recommendedName>
        <fullName evidence="1">NodB homology domain-containing protein</fullName>
    </recommendedName>
</protein>
<dbReference type="InterPro" id="IPR036396">
    <property type="entry name" value="Cyt_P450_sf"/>
</dbReference>
<evidence type="ECO:0000259" key="1">
    <source>
        <dbReference type="PROSITE" id="PS51677"/>
    </source>
</evidence>
<evidence type="ECO:0000313" key="2">
    <source>
        <dbReference type="EMBL" id="KAG5660858.1"/>
    </source>
</evidence>
<dbReference type="GO" id="GO:0020037">
    <property type="term" value="F:heme binding"/>
    <property type="evidence" value="ECO:0007669"/>
    <property type="project" value="InterPro"/>
</dbReference>
<proteinExistence type="predicted"/>
<dbReference type="SUPFAM" id="SSF48264">
    <property type="entry name" value="Cytochrome P450"/>
    <property type="match status" value="1"/>
</dbReference>
<dbReference type="PANTHER" id="PTHR47561:SF2">
    <property type="entry name" value="HYPOTHETICAL POLYSACCHARIDE DEACETYLASE (EUROFUNG)"/>
    <property type="match status" value="1"/>
</dbReference>
<keyword evidence="3" id="KW-1185">Reference proteome</keyword>
<organism evidence="2 3">
    <name type="scientific">Fusarium avenaceum</name>
    <dbReference type="NCBI Taxonomy" id="40199"/>
    <lineage>
        <taxon>Eukaryota</taxon>
        <taxon>Fungi</taxon>
        <taxon>Dikarya</taxon>
        <taxon>Ascomycota</taxon>
        <taxon>Pezizomycotina</taxon>
        <taxon>Sordariomycetes</taxon>
        <taxon>Hypocreomycetidae</taxon>
        <taxon>Hypocreales</taxon>
        <taxon>Nectriaceae</taxon>
        <taxon>Fusarium</taxon>
        <taxon>Fusarium tricinctum species complex</taxon>
    </lineage>
</organism>
<dbReference type="PROSITE" id="PS51677">
    <property type="entry name" value="NODB"/>
    <property type="match status" value="1"/>
</dbReference>
<dbReference type="Gene3D" id="1.10.630.10">
    <property type="entry name" value="Cytochrome P450"/>
    <property type="match status" value="1"/>
</dbReference>
<dbReference type="GO" id="GO:0005506">
    <property type="term" value="F:iron ion binding"/>
    <property type="evidence" value="ECO:0007669"/>
    <property type="project" value="InterPro"/>
</dbReference>
<dbReference type="Gene3D" id="3.20.20.370">
    <property type="entry name" value="Glycoside hydrolase/deacetylase"/>
    <property type="match status" value="1"/>
</dbReference>
<comment type="caution">
    <text evidence="2">The sequence shown here is derived from an EMBL/GenBank/DDBJ whole genome shotgun (WGS) entry which is preliminary data.</text>
</comment>
<dbReference type="InterPro" id="IPR002509">
    <property type="entry name" value="NODB_dom"/>
</dbReference>
<dbReference type="CDD" id="cd10938">
    <property type="entry name" value="CE4_HpPgdA_like"/>
    <property type="match status" value="1"/>
</dbReference>
<dbReference type="InterPro" id="IPR001128">
    <property type="entry name" value="Cyt_P450"/>
</dbReference>
<dbReference type="Pfam" id="PF00067">
    <property type="entry name" value="p450"/>
    <property type="match status" value="1"/>
</dbReference>
<dbReference type="SUPFAM" id="SSF88713">
    <property type="entry name" value="Glycoside hydrolase/deacetylase"/>
    <property type="match status" value="1"/>
</dbReference>
<dbReference type="EMBL" id="JAGPUO010000008">
    <property type="protein sequence ID" value="KAG5660858.1"/>
    <property type="molecule type" value="Genomic_DNA"/>
</dbReference>
<dbReference type="GO" id="GO:0016810">
    <property type="term" value="F:hydrolase activity, acting on carbon-nitrogen (but not peptide) bonds"/>
    <property type="evidence" value="ECO:0007669"/>
    <property type="project" value="InterPro"/>
</dbReference>
<dbReference type="InterPro" id="IPR011330">
    <property type="entry name" value="Glyco_hydro/deAcase_b/a-brl"/>
</dbReference>
<dbReference type="AlphaFoldDB" id="A0A9P7H6Q0"/>
<reference evidence="2" key="1">
    <citation type="submission" date="2021-04" db="EMBL/GenBank/DDBJ databases">
        <title>Draft genome of Fusarium avenaceum strain F156N33, isolated from an atmospheric sample in Virginia.</title>
        <authorList>
            <person name="Yang S."/>
            <person name="Vinatzer B.A."/>
            <person name="Coleman J."/>
        </authorList>
    </citation>
    <scope>NUCLEOTIDE SEQUENCE</scope>
    <source>
        <strain evidence="2">F156N33</strain>
    </source>
</reference>
<dbReference type="GO" id="GO:0005975">
    <property type="term" value="P:carbohydrate metabolic process"/>
    <property type="evidence" value="ECO:0007669"/>
    <property type="project" value="InterPro"/>
</dbReference>
<dbReference type="PANTHER" id="PTHR47561">
    <property type="entry name" value="POLYSACCHARIDE DEACETYLASE FAMILY PROTEIN (AFU_ORTHOLOGUE AFUA_6G05030)"/>
    <property type="match status" value="1"/>
</dbReference>
<accession>A0A9P7H6Q0</accession>